<feature type="domain" description="Glucose-methanol-choline oxidoreductase N-terminal" evidence="7">
    <location>
        <begin position="326"/>
        <end position="340"/>
    </location>
</feature>
<keyword evidence="4" id="KW-0285">Flavoprotein</keyword>
<proteinExistence type="inferred from homology"/>
<feature type="binding site" evidence="3">
    <location>
        <position position="289"/>
    </location>
    <ligand>
        <name>FAD</name>
        <dbReference type="ChEBI" id="CHEBI:57692"/>
    </ligand>
</feature>
<feature type="chain" id="PRO_5035433412" description="Glucose-methanol-choline oxidoreductase N-terminal domain-containing protein" evidence="5">
    <location>
        <begin position="22"/>
        <end position="629"/>
    </location>
</feature>
<comment type="cofactor">
    <cofactor evidence="3">
        <name>FAD</name>
        <dbReference type="ChEBI" id="CHEBI:57692"/>
    </cofactor>
</comment>
<dbReference type="Proteomes" id="UP000801492">
    <property type="component" value="Unassembled WGS sequence"/>
</dbReference>
<organism evidence="8 9">
    <name type="scientific">Ignelater luminosus</name>
    <name type="common">Cucubano</name>
    <name type="synonym">Pyrophorus luminosus</name>
    <dbReference type="NCBI Taxonomy" id="2038154"/>
    <lineage>
        <taxon>Eukaryota</taxon>
        <taxon>Metazoa</taxon>
        <taxon>Ecdysozoa</taxon>
        <taxon>Arthropoda</taxon>
        <taxon>Hexapoda</taxon>
        <taxon>Insecta</taxon>
        <taxon>Pterygota</taxon>
        <taxon>Neoptera</taxon>
        <taxon>Endopterygota</taxon>
        <taxon>Coleoptera</taxon>
        <taxon>Polyphaga</taxon>
        <taxon>Elateriformia</taxon>
        <taxon>Elateroidea</taxon>
        <taxon>Elateridae</taxon>
        <taxon>Agrypninae</taxon>
        <taxon>Pyrophorini</taxon>
        <taxon>Ignelater</taxon>
    </lineage>
</organism>
<dbReference type="AlphaFoldDB" id="A0A8K0FY57"/>
<dbReference type="EMBL" id="VTPC01091254">
    <property type="protein sequence ID" value="KAF2878938.1"/>
    <property type="molecule type" value="Genomic_DNA"/>
</dbReference>
<dbReference type="SUPFAM" id="SSF51905">
    <property type="entry name" value="FAD/NAD(P)-binding domain"/>
    <property type="match status" value="1"/>
</dbReference>
<comment type="similarity">
    <text evidence="1 4">Belongs to the GMC oxidoreductase family.</text>
</comment>
<accession>A0A8K0FY57</accession>
<gene>
    <name evidence="8" type="ORF">ILUMI_27242</name>
</gene>
<feature type="active site" description="Proton acceptor" evidence="2">
    <location>
        <position position="608"/>
    </location>
</feature>
<evidence type="ECO:0000256" key="1">
    <source>
        <dbReference type="ARBA" id="ARBA00010790"/>
    </source>
</evidence>
<evidence type="ECO:0000256" key="4">
    <source>
        <dbReference type="RuleBase" id="RU003968"/>
    </source>
</evidence>
<keyword evidence="3 4" id="KW-0274">FAD</keyword>
<feature type="active site" description="Proton donor" evidence="2">
    <location>
        <position position="564"/>
    </location>
</feature>
<evidence type="ECO:0000256" key="3">
    <source>
        <dbReference type="PIRSR" id="PIRSR000137-2"/>
    </source>
</evidence>
<dbReference type="Pfam" id="PF05199">
    <property type="entry name" value="GMC_oxred_C"/>
    <property type="match status" value="1"/>
</dbReference>
<feature type="signal peptide" evidence="5">
    <location>
        <begin position="1"/>
        <end position="21"/>
    </location>
</feature>
<evidence type="ECO:0000313" key="8">
    <source>
        <dbReference type="EMBL" id="KAF2878938.1"/>
    </source>
</evidence>
<dbReference type="PIRSF" id="PIRSF000137">
    <property type="entry name" value="Alcohol_oxidase"/>
    <property type="match status" value="1"/>
</dbReference>
<dbReference type="PROSITE" id="PS00623">
    <property type="entry name" value="GMC_OXRED_1"/>
    <property type="match status" value="1"/>
</dbReference>
<dbReference type="OrthoDB" id="269227at2759"/>
<comment type="caution">
    <text evidence="8">The sequence shown here is derived from an EMBL/GenBank/DDBJ whole genome shotgun (WGS) entry which is preliminary data.</text>
</comment>
<dbReference type="PROSITE" id="PS00624">
    <property type="entry name" value="GMC_OXRED_2"/>
    <property type="match status" value="1"/>
</dbReference>
<dbReference type="Gene3D" id="3.50.50.60">
    <property type="entry name" value="FAD/NAD(P)-binding domain"/>
    <property type="match status" value="1"/>
</dbReference>
<feature type="domain" description="Glucose-methanol-choline oxidoreductase N-terminal" evidence="6">
    <location>
        <begin position="151"/>
        <end position="174"/>
    </location>
</feature>
<dbReference type="InterPro" id="IPR000172">
    <property type="entry name" value="GMC_OxRdtase_N"/>
</dbReference>
<reference evidence="8" key="1">
    <citation type="submission" date="2019-08" db="EMBL/GenBank/DDBJ databases">
        <title>The genome of the North American firefly Photinus pyralis.</title>
        <authorList>
            <consortium name="Photinus pyralis genome working group"/>
            <person name="Fallon T.R."/>
            <person name="Sander Lower S.E."/>
            <person name="Weng J.-K."/>
        </authorList>
    </citation>
    <scope>NUCLEOTIDE SEQUENCE</scope>
    <source>
        <strain evidence="8">TRF0915ILg1</strain>
        <tissue evidence="8">Whole body</tissue>
    </source>
</reference>
<dbReference type="GO" id="GO:0016614">
    <property type="term" value="F:oxidoreductase activity, acting on CH-OH group of donors"/>
    <property type="evidence" value="ECO:0007669"/>
    <property type="project" value="InterPro"/>
</dbReference>
<protein>
    <recommendedName>
        <fullName evidence="6 7">Glucose-methanol-choline oxidoreductase N-terminal domain-containing protein</fullName>
    </recommendedName>
</protein>
<evidence type="ECO:0000256" key="2">
    <source>
        <dbReference type="PIRSR" id="PIRSR000137-1"/>
    </source>
</evidence>
<dbReference type="PANTHER" id="PTHR11552:SF158">
    <property type="entry name" value="GH23626P-RELATED"/>
    <property type="match status" value="1"/>
</dbReference>
<dbReference type="GO" id="GO:0050660">
    <property type="term" value="F:flavin adenine dinucleotide binding"/>
    <property type="evidence" value="ECO:0007669"/>
    <property type="project" value="InterPro"/>
</dbReference>
<dbReference type="InterPro" id="IPR007867">
    <property type="entry name" value="GMC_OxRtase_C"/>
</dbReference>
<dbReference type="Pfam" id="PF00732">
    <property type="entry name" value="GMC_oxred_N"/>
    <property type="match status" value="1"/>
</dbReference>
<evidence type="ECO:0000256" key="5">
    <source>
        <dbReference type="SAM" id="SignalP"/>
    </source>
</evidence>
<name>A0A8K0FY57_IGNLU</name>
<keyword evidence="9" id="KW-1185">Reference proteome</keyword>
<dbReference type="SUPFAM" id="SSF54373">
    <property type="entry name" value="FAD-linked reductases, C-terminal domain"/>
    <property type="match status" value="1"/>
</dbReference>
<sequence>MNHPLLSLLLHGLLLIQTIQGSPFELTDNYIHSYEQGIEELKRAARETHFEEGVYDPLKYNEAEALKEAHQYDFIVVGSGASGSVIANRLSEVPEWKVLLLEAGAPETRFMQIPSLSHLLQGTKYNWGYTTAPQESWCLGMVDKKCACATGKALGGSTVINSMLYTRGNARDYDIWADHGNEGWCYKDVLPYFKKSENAHLHNFDRKYHNQGGPIQVEDPQYVSPMADLFLHAGEELGIKVVDYNGKEQLGFSKAQVTTKHGKRNSAAEAYLLPAKTRKNLIIKPLSQVTEVIINPHTKEAFGVKYLHDDKLYIAKADKEVILAAGAFNSPQLLMLSGVGPKEHLEELSIPLIHDLPVGKHMKDHIAFLGLNFILDEATQEQETDAHHNLVTWLREGKGPMSAISIEGLGYIKTEASKDKTDYPDVELIFSPKSHYSGETENSNIRIKKEIYETMWKPLEGHKTFSITVMPTHPKSVGHLKLKSKDPLHWPVLYNNQLSDPDDHDIETMLAGIKKAIAIAETTPFKKLGAHLNTQPVAGCEQHEFGSDHYWKCAARHVSISLRHQTGTCKMGPDTDKEAIVDHKLQVHGIHKLRVADASVIPVSITGHLHAPTVMIGEKAADLIKHYWK</sequence>
<dbReference type="Gene3D" id="3.30.560.10">
    <property type="entry name" value="Glucose Oxidase, domain 3"/>
    <property type="match status" value="1"/>
</dbReference>
<evidence type="ECO:0000259" key="7">
    <source>
        <dbReference type="PROSITE" id="PS00624"/>
    </source>
</evidence>
<dbReference type="InterPro" id="IPR012132">
    <property type="entry name" value="GMC_OxRdtase"/>
</dbReference>
<keyword evidence="5" id="KW-0732">Signal</keyword>
<dbReference type="InterPro" id="IPR036188">
    <property type="entry name" value="FAD/NAD-bd_sf"/>
</dbReference>
<evidence type="ECO:0000313" key="9">
    <source>
        <dbReference type="Proteomes" id="UP000801492"/>
    </source>
</evidence>
<dbReference type="PANTHER" id="PTHR11552">
    <property type="entry name" value="GLUCOSE-METHANOL-CHOLINE GMC OXIDOREDUCTASE"/>
    <property type="match status" value="1"/>
</dbReference>
<evidence type="ECO:0000259" key="6">
    <source>
        <dbReference type="PROSITE" id="PS00623"/>
    </source>
</evidence>